<dbReference type="PANTHER" id="PTHR11527">
    <property type="entry name" value="HEAT-SHOCK PROTEIN 20 FAMILY MEMBER"/>
    <property type="match status" value="1"/>
</dbReference>
<evidence type="ECO:0000256" key="1">
    <source>
        <dbReference type="PROSITE-ProRule" id="PRU00285"/>
    </source>
</evidence>
<dbReference type="InterPro" id="IPR031107">
    <property type="entry name" value="Small_HSP"/>
</dbReference>
<dbReference type="InterPro" id="IPR008978">
    <property type="entry name" value="HSP20-like_chaperone"/>
</dbReference>
<comment type="caution">
    <text evidence="4">The sequence shown here is derived from an EMBL/GenBank/DDBJ whole genome shotgun (WGS) entry which is preliminary data.</text>
</comment>
<protein>
    <recommendedName>
        <fullName evidence="3">SHSP domain-containing protein</fullName>
    </recommendedName>
</protein>
<sequence>MVGLSDPLVGHVNQLTQQLLSPTAGAAARPALMRMDAWRDGDRFVAEFDLPGITPDSLDVSVERDVVTVRAERAYPASQDRSWLVAERPHGVFTRHLWLTDRPDPDKISADYTNGVLRLSIPVNTGKARKIAVATGAPRKRRHHLAAAWKRRWLPHAGARRGAAHRRARPSALFASTLVRKS</sequence>
<proteinExistence type="inferred from homology"/>
<dbReference type="EMBL" id="BLKW01000002">
    <property type="protein sequence ID" value="GFG73945.1"/>
    <property type="molecule type" value="Genomic_DNA"/>
</dbReference>
<dbReference type="AlphaFoldDB" id="A0A7I9XVY6"/>
<evidence type="ECO:0000313" key="4">
    <source>
        <dbReference type="EMBL" id="GFG73945.1"/>
    </source>
</evidence>
<organism evidence="4 5">
    <name type="scientific">Mycobacterium botniense</name>
    <dbReference type="NCBI Taxonomy" id="84962"/>
    <lineage>
        <taxon>Bacteria</taxon>
        <taxon>Bacillati</taxon>
        <taxon>Actinomycetota</taxon>
        <taxon>Actinomycetes</taxon>
        <taxon>Mycobacteriales</taxon>
        <taxon>Mycobacteriaceae</taxon>
        <taxon>Mycobacterium</taxon>
    </lineage>
</organism>
<accession>A0A7I9XVY6</accession>
<dbReference type="Gene3D" id="2.60.40.790">
    <property type="match status" value="1"/>
</dbReference>
<dbReference type="Pfam" id="PF00011">
    <property type="entry name" value="HSP20"/>
    <property type="match status" value="1"/>
</dbReference>
<dbReference type="Proteomes" id="UP000465361">
    <property type="component" value="Unassembled WGS sequence"/>
</dbReference>
<gene>
    <name evidence="4" type="ORF">MBOT_13100</name>
</gene>
<dbReference type="PROSITE" id="PS01031">
    <property type="entry name" value="SHSP"/>
    <property type="match status" value="1"/>
</dbReference>
<dbReference type="InterPro" id="IPR002068">
    <property type="entry name" value="A-crystallin/Hsp20_dom"/>
</dbReference>
<dbReference type="SUPFAM" id="SSF49764">
    <property type="entry name" value="HSP20-like chaperones"/>
    <property type="match status" value="1"/>
</dbReference>
<evidence type="ECO:0000259" key="3">
    <source>
        <dbReference type="PROSITE" id="PS01031"/>
    </source>
</evidence>
<dbReference type="CDD" id="cd06464">
    <property type="entry name" value="ACD_sHsps-like"/>
    <property type="match status" value="1"/>
</dbReference>
<evidence type="ECO:0000256" key="2">
    <source>
        <dbReference type="RuleBase" id="RU003616"/>
    </source>
</evidence>
<reference evidence="4 5" key="1">
    <citation type="journal article" date="2019" name="Emerg. Microbes Infect.">
        <title>Comprehensive subspecies identification of 175 nontuberculous mycobacteria species based on 7547 genomic profiles.</title>
        <authorList>
            <person name="Matsumoto Y."/>
            <person name="Kinjo T."/>
            <person name="Motooka D."/>
            <person name="Nabeya D."/>
            <person name="Jung N."/>
            <person name="Uechi K."/>
            <person name="Horii T."/>
            <person name="Iida T."/>
            <person name="Fujita J."/>
            <person name="Nakamura S."/>
        </authorList>
    </citation>
    <scope>NUCLEOTIDE SEQUENCE [LARGE SCALE GENOMIC DNA]</scope>
    <source>
        <strain evidence="4 5">JCM 17322</strain>
    </source>
</reference>
<name>A0A7I9XVY6_9MYCO</name>
<evidence type="ECO:0000313" key="5">
    <source>
        <dbReference type="Proteomes" id="UP000465361"/>
    </source>
</evidence>
<dbReference type="RefSeq" id="WP_163756766.1">
    <property type="nucleotide sequence ID" value="NZ_BLKW01000002.1"/>
</dbReference>
<feature type="domain" description="SHSP" evidence="3">
    <location>
        <begin position="26"/>
        <end position="136"/>
    </location>
</feature>
<keyword evidence="5" id="KW-1185">Reference proteome</keyword>
<comment type="similarity">
    <text evidence="1 2">Belongs to the small heat shock protein (HSP20) family.</text>
</comment>